<proteinExistence type="predicted"/>
<accession>A0AAD7PP11</accession>
<evidence type="ECO:0000313" key="3">
    <source>
        <dbReference type="EMBL" id="KAJ7962861.1"/>
    </source>
</evidence>
<dbReference type="PANTHER" id="PTHR33564">
    <property type="entry name" value="TRANSMEMBRANE PROTEIN"/>
    <property type="match status" value="1"/>
</dbReference>
<sequence>MSSILGSQGLVLATAMVVSSSVIFLAFSKQKAFLPTQLSRNHNSQEPNRKILRSCLYSEEKKRERKNKKKKVQFADNVKEPSGNGKEYRKEHERKSRAVTTSCRNEIPEIQGIPENRIALYNGILRNRVQRIGCSY</sequence>
<keyword evidence="2" id="KW-1133">Transmembrane helix</keyword>
<feature type="compositionally biased region" description="Basic and acidic residues" evidence="1">
    <location>
        <begin position="86"/>
        <end position="96"/>
    </location>
</feature>
<evidence type="ECO:0000256" key="2">
    <source>
        <dbReference type="SAM" id="Phobius"/>
    </source>
</evidence>
<gene>
    <name evidence="3" type="ORF">O6P43_018030</name>
</gene>
<name>A0AAD7PP11_QUISA</name>
<feature type="transmembrane region" description="Helical" evidence="2">
    <location>
        <begin position="6"/>
        <end position="27"/>
    </location>
</feature>
<dbReference type="Proteomes" id="UP001163823">
    <property type="component" value="Chromosome 7"/>
</dbReference>
<keyword evidence="2" id="KW-0472">Membrane</keyword>
<keyword evidence="2" id="KW-0812">Transmembrane</keyword>
<feature type="compositionally biased region" description="Basic residues" evidence="1">
    <location>
        <begin position="63"/>
        <end position="72"/>
    </location>
</feature>
<dbReference type="KEGG" id="qsa:O6P43_018030"/>
<keyword evidence="4" id="KW-1185">Reference proteome</keyword>
<organism evidence="3 4">
    <name type="scientific">Quillaja saponaria</name>
    <name type="common">Soap bark tree</name>
    <dbReference type="NCBI Taxonomy" id="32244"/>
    <lineage>
        <taxon>Eukaryota</taxon>
        <taxon>Viridiplantae</taxon>
        <taxon>Streptophyta</taxon>
        <taxon>Embryophyta</taxon>
        <taxon>Tracheophyta</taxon>
        <taxon>Spermatophyta</taxon>
        <taxon>Magnoliopsida</taxon>
        <taxon>eudicotyledons</taxon>
        <taxon>Gunneridae</taxon>
        <taxon>Pentapetalae</taxon>
        <taxon>rosids</taxon>
        <taxon>fabids</taxon>
        <taxon>Fabales</taxon>
        <taxon>Quillajaceae</taxon>
        <taxon>Quillaja</taxon>
    </lineage>
</organism>
<dbReference type="PANTHER" id="PTHR33564:SF15">
    <property type="entry name" value="PROTEIN, PUTATIVE-RELATED"/>
    <property type="match status" value="1"/>
</dbReference>
<evidence type="ECO:0000313" key="4">
    <source>
        <dbReference type="Proteomes" id="UP001163823"/>
    </source>
</evidence>
<protein>
    <submittedName>
        <fullName evidence="3">Cytochrome P450 family protein</fullName>
    </submittedName>
</protein>
<dbReference type="AlphaFoldDB" id="A0AAD7PP11"/>
<comment type="caution">
    <text evidence="3">The sequence shown here is derived from an EMBL/GenBank/DDBJ whole genome shotgun (WGS) entry which is preliminary data.</text>
</comment>
<reference evidence="3" key="1">
    <citation type="journal article" date="2023" name="Science">
        <title>Elucidation of the pathway for biosynthesis of saponin adjuvants from the soapbark tree.</title>
        <authorList>
            <person name="Reed J."/>
            <person name="Orme A."/>
            <person name="El-Demerdash A."/>
            <person name="Owen C."/>
            <person name="Martin L.B.B."/>
            <person name="Misra R.C."/>
            <person name="Kikuchi S."/>
            <person name="Rejzek M."/>
            <person name="Martin A.C."/>
            <person name="Harkess A."/>
            <person name="Leebens-Mack J."/>
            <person name="Louveau T."/>
            <person name="Stephenson M.J."/>
            <person name="Osbourn A."/>
        </authorList>
    </citation>
    <scope>NUCLEOTIDE SEQUENCE</scope>
    <source>
        <strain evidence="3">S10</strain>
    </source>
</reference>
<dbReference type="EMBL" id="JARAOO010000007">
    <property type="protein sequence ID" value="KAJ7962861.1"/>
    <property type="molecule type" value="Genomic_DNA"/>
</dbReference>
<feature type="region of interest" description="Disordered" evidence="1">
    <location>
        <begin position="62"/>
        <end position="100"/>
    </location>
</feature>
<evidence type="ECO:0000256" key="1">
    <source>
        <dbReference type="SAM" id="MobiDB-lite"/>
    </source>
</evidence>